<accession>A0A9X0WLG6</accession>
<dbReference type="SUPFAM" id="SSF52980">
    <property type="entry name" value="Restriction endonuclease-like"/>
    <property type="match status" value="1"/>
</dbReference>
<evidence type="ECO:0000313" key="1">
    <source>
        <dbReference type="EMBL" id="MBK1646706.1"/>
    </source>
</evidence>
<dbReference type="Gene3D" id="3.40.50.10770">
    <property type="entry name" value="Hypothetical protein VC1899 like domain (Restriction endonuclease-like)"/>
    <property type="match status" value="1"/>
</dbReference>
<dbReference type="InterPro" id="IPR011335">
    <property type="entry name" value="Restrct_endonuc-II-like"/>
</dbReference>
<sequence length="430" mass="49421">MPQASLFVALSTQQNIANILPILELGKPGDRVLWIESETARKNNWSQGACVVLRRYGISDIETLPVDDDPVSIQQILTEHPALQTTDFTIKLVANGGTKLQMLATSKALNGHISELLYNSDRVCLLERYRYHRDRQEPVEAIPYQGRGVDLLDMLTCNNKKILGEAEQIWPSDSPELPLYGKDIDYTSKRHQRIWEWEKSRPSCPEPAFSYEEAVRISPEKRQALTKIVLDCCGLKKIQNEDHYLKKIYDAAHRLDADAWKKQPKRASDEEAPDVGRDLEDAVSVRVIRWINQNPNFAKMIQSIWRNVKITPSYNNKIEAELDVALLLKNGRLLHLECKAFDAPLKDMNSRYSVLQRSSSQIAKMAICIPFFEPLSDLEWHKEISENANKINEWDHFDLIEFTFPEQLGTKGLTFEESLTKWVKPFLFAD</sequence>
<dbReference type="RefSeq" id="WP_200389531.1">
    <property type="nucleotide sequence ID" value="NZ_NRSD01000032.1"/>
</dbReference>
<organism evidence="1 2">
    <name type="scientific">Thiocapsa imhoffii</name>
    <dbReference type="NCBI Taxonomy" id="382777"/>
    <lineage>
        <taxon>Bacteria</taxon>
        <taxon>Pseudomonadati</taxon>
        <taxon>Pseudomonadota</taxon>
        <taxon>Gammaproteobacteria</taxon>
        <taxon>Chromatiales</taxon>
        <taxon>Chromatiaceae</taxon>
        <taxon>Thiocapsa</taxon>
    </lineage>
</organism>
<keyword evidence="2" id="KW-1185">Reference proteome</keyword>
<reference evidence="1 2" key="1">
    <citation type="journal article" date="2020" name="Microorganisms">
        <title>Osmotic Adaptation and Compatible Solute Biosynthesis of Phototrophic Bacteria as Revealed from Genome Analyses.</title>
        <authorList>
            <person name="Imhoff J.F."/>
            <person name="Rahn T."/>
            <person name="Kunzel S."/>
            <person name="Keller A."/>
            <person name="Neulinger S.C."/>
        </authorList>
    </citation>
    <scope>NUCLEOTIDE SEQUENCE [LARGE SCALE GENOMIC DNA]</scope>
    <source>
        <strain evidence="1 2">DSM 21303</strain>
    </source>
</reference>
<dbReference type="AlphaFoldDB" id="A0A9X0WLG6"/>
<protein>
    <recommendedName>
        <fullName evidence="3">DUF1887 family protein</fullName>
    </recommendedName>
</protein>
<proteinExistence type="predicted"/>
<dbReference type="EMBL" id="NRSD01000032">
    <property type="protein sequence ID" value="MBK1646706.1"/>
    <property type="molecule type" value="Genomic_DNA"/>
</dbReference>
<gene>
    <name evidence="1" type="ORF">CKO25_19095</name>
</gene>
<evidence type="ECO:0008006" key="3">
    <source>
        <dbReference type="Google" id="ProtNLM"/>
    </source>
</evidence>
<name>A0A9X0WLG6_9GAMM</name>
<dbReference type="Proteomes" id="UP001138802">
    <property type="component" value="Unassembled WGS sequence"/>
</dbReference>
<comment type="caution">
    <text evidence="1">The sequence shown here is derived from an EMBL/GenBank/DDBJ whole genome shotgun (WGS) entry which is preliminary data.</text>
</comment>
<evidence type="ECO:0000313" key="2">
    <source>
        <dbReference type="Proteomes" id="UP001138802"/>
    </source>
</evidence>